<dbReference type="InterPro" id="IPR001214">
    <property type="entry name" value="SET_dom"/>
</dbReference>
<accession>A0A2S1MK36</accession>
<dbReference type="PANTHER" id="PTHR46167">
    <property type="entry name" value="N-LYSINE METHYLTRANSFERASE KMT5A"/>
    <property type="match status" value="1"/>
</dbReference>
<dbReference type="Pfam" id="PF00856">
    <property type="entry name" value="SET"/>
    <property type="match status" value="1"/>
</dbReference>
<dbReference type="SMART" id="SM00317">
    <property type="entry name" value="SET"/>
    <property type="match status" value="1"/>
</dbReference>
<dbReference type="PANTHER" id="PTHR46167:SF1">
    <property type="entry name" value="N-LYSINE METHYLTRANSFERASE KMT5A"/>
    <property type="match status" value="1"/>
</dbReference>
<organism evidence="2">
    <name type="scientific">Rhynchobatus djiddensis adomavirus 1</name>
    <dbReference type="NCBI Taxonomy" id="2175117"/>
    <lineage>
        <taxon>Viruses</taxon>
        <taxon>Adomaviruses</taxon>
    </lineage>
</organism>
<evidence type="ECO:0000259" key="1">
    <source>
        <dbReference type="PROSITE" id="PS50280"/>
    </source>
</evidence>
<dbReference type="GO" id="GO:0006357">
    <property type="term" value="P:regulation of transcription by RNA polymerase II"/>
    <property type="evidence" value="ECO:0007669"/>
    <property type="project" value="TreeGrafter"/>
</dbReference>
<name>A0A2S1MK36_9VIRU</name>
<dbReference type="KEGG" id="vg:41702110"/>
<dbReference type="Gene3D" id="2.170.270.10">
    <property type="entry name" value="SET domain"/>
    <property type="match status" value="1"/>
</dbReference>
<dbReference type="EMBL" id="MF946548">
    <property type="protein sequence ID" value="AWG87395.1"/>
    <property type="molecule type" value="Genomic_DNA"/>
</dbReference>
<protein>
    <submittedName>
        <fullName evidence="2">SET</fullName>
    </submittedName>
</protein>
<dbReference type="InterPro" id="IPR051760">
    <property type="entry name" value="KMT5A"/>
</dbReference>
<proteinExistence type="predicted"/>
<evidence type="ECO:0000313" key="2">
    <source>
        <dbReference type="EMBL" id="AWG87395.1"/>
    </source>
</evidence>
<dbReference type="GeneID" id="41702110"/>
<dbReference type="SUPFAM" id="SSF82199">
    <property type="entry name" value="SET domain"/>
    <property type="match status" value="1"/>
</dbReference>
<dbReference type="PROSITE" id="PS50280">
    <property type="entry name" value="SET"/>
    <property type="match status" value="1"/>
</dbReference>
<dbReference type="RefSeq" id="YP_009552700.1">
    <property type="nucleotide sequence ID" value="NC_040625.1"/>
</dbReference>
<reference evidence="2" key="1">
    <citation type="submission" date="2017-09" db="EMBL/GenBank/DDBJ databases">
        <title>First adomaviral infection in elasmobranch: viral epithelial cell cytokaryomegaly disease caused by a new DNA virus, with molecular evidence from viral loads and in situ hybridization.</title>
        <authorList>
            <person name="Dill J."/>
            <person name="Ng T.F.F."/>
            <person name="Delwart E."/>
            <person name="Buck C.B."/>
            <person name="Camus A."/>
        </authorList>
    </citation>
    <scope>NUCLEOTIDE SEQUENCE [LARGE SCALE GENOMIC DNA]</scope>
    <source>
        <strain evidence="2">UGA1</strain>
    </source>
</reference>
<sequence length="175" mass="20270">MGERRKEILNEITTRSWKEKVVVKLSEINGYGLFAKVNIKKGELVCEYEGECITESEARDREIQYAEEQSACVLLYFYAHGLGKRVIDPTATESESKRINHCINPNLIPRVYLTDQQPRVVFLANEHIAEGAELFFNYFAGEKKAAYSEISWANYKRVSTYHIYFLNLTLKLCSR</sequence>
<dbReference type="GO" id="GO:0042799">
    <property type="term" value="F:histone H4K20 methyltransferase activity"/>
    <property type="evidence" value="ECO:0007669"/>
    <property type="project" value="TreeGrafter"/>
</dbReference>
<dbReference type="Proteomes" id="UP000290636">
    <property type="component" value="Segment"/>
</dbReference>
<dbReference type="InterPro" id="IPR046341">
    <property type="entry name" value="SET_dom_sf"/>
</dbReference>
<feature type="domain" description="SET" evidence="1">
    <location>
        <begin position="19"/>
        <end position="139"/>
    </location>
</feature>